<proteinExistence type="predicted"/>
<dbReference type="AlphaFoldDB" id="A0A1T5K0A0"/>
<dbReference type="InterPro" id="IPR052043">
    <property type="entry name" value="PolySaccharide_Degr_Enz"/>
</dbReference>
<dbReference type="PANTHER" id="PTHR33886">
    <property type="entry name" value="UNSATURATED RHAMNOGALACTURONAN HYDROLASE (EUROFUNG)"/>
    <property type="match status" value="1"/>
</dbReference>
<dbReference type="InterPro" id="IPR010905">
    <property type="entry name" value="Glyco_hydro_88"/>
</dbReference>
<feature type="signal peptide" evidence="2">
    <location>
        <begin position="1"/>
        <end position="24"/>
    </location>
</feature>
<dbReference type="Gene3D" id="1.50.10.10">
    <property type="match status" value="1"/>
</dbReference>
<sequence>MIIAIKRLPLLALLLFITCSSLQAQKKLPAPDKVLEVMHLTNGYFKNKWPDVGKRMVHERSRASNIWTRAVYYEGLMALYALDPKPEDLDYAVRWADFHKWDLRDGETYTRNADNQCAGQTYIDLYQMDPKPFKIEKIKASIDSMMRTDKIDDWNWVDAIQMAMPVFAKLSVIYNDPAYSERMYEMYMYTRNKHGDNGLFNPKDNLWWRDKDFDPPYKEPNGEDCYWSRGNGWVFAALVRVLATIPKDAPHRKQYEDDFKVMAAALAPIQRKDGFWNASLHDPTNYGGKETSGTSLFVYGMAWGINNGYLDAKKYQPIITKGWNGMVKEAVHENGFLGYMQGTGKEPKDGQPVTYTSVPNFEDYGLGCFLLAGSEVYKLINAKKN</sequence>
<dbReference type="InterPro" id="IPR008928">
    <property type="entry name" value="6-hairpin_glycosidase_sf"/>
</dbReference>
<reference evidence="3 4" key="1">
    <citation type="submission" date="2017-02" db="EMBL/GenBank/DDBJ databases">
        <authorList>
            <person name="Peterson S.W."/>
        </authorList>
    </citation>
    <scope>NUCLEOTIDE SEQUENCE [LARGE SCALE GENOMIC DNA]</scope>
    <source>
        <strain evidence="3 4">DSM 25262</strain>
    </source>
</reference>
<evidence type="ECO:0000313" key="3">
    <source>
        <dbReference type="EMBL" id="SKC57044.1"/>
    </source>
</evidence>
<dbReference type="SUPFAM" id="SSF48208">
    <property type="entry name" value="Six-hairpin glycosidases"/>
    <property type="match status" value="1"/>
</dbReference>
<dbReference type="InterPro" id="IPR012341">
    <property type="entry name" value="6hp_glycosidase-like_sf"/>
</dbReference>
<dbReference type="EMBL" id="FUZU01000001">
    <property type="protein sequence ID" value="SKC57044.1"/>
    <property type="molecule type" value="Genomic_DNA"/>
</dbReference>
<dbReference type="Pfam" id="PF07470">
    <property type="entry name" value="Glyco_hydro_88"/>
    <property type="match status" value="1"/>
</dbReference>
<dbReference type="STRING" id="688867.SAMN05660236_1664"/>
<dbReference type="PANTHER" id="PTHR33886:SF8">
    <property type="entry name" value="UNSATURATED RHAMNOGALACTURONAN HYDROLASE (EUROFUNG)"/>
    <property type="match status" value="1"/>
</dbReference>
<gene>
    <name evidence="3" type="ORF">SAMN05660236_1664</name>
</gene>
<accession>A0A1T5K0A0</accession>
<dbReference type="OrthoDB" id="258246at2"/>
<keyword evidence="1 3" id="KW-0378">Hydrolase</keyword>
<dbReference type="Proteomes" id="UP000190961">
    <property type="component" value="Unassembled WGS sequence"/>
</dbReference>
<evidence type="ECO:0000256" key="2">
    <source>
        <dbReference type="SAM" id="SignalP"/>
    </source>
</evidence>
<evidence type="ECO:0000313" key="4">
    <source>
        <dbReference type="Proteomes" id="UP000190961"/>
    </source>
</evidence>
<keyword evidence="4" id="KW-1185">Reference proteome</keyword>
<dbReference type="GO" id="GO:0016787">
    <property type="term" value="F:hydrolase activity"/>
    <property type="evidence" value="ECO:0007669"/>
    <property type="project" value="UniProtKB-KW"/>
</dbReference>
<dbReference type="RefSeq" id="WP_079686198.1">
    <property type="nucleotide sequence ID" value="NZ_FUZU01000001.1"/>
</dbReference>
<dbReference type="GO" id="GO:0005975">
    <property type="term" value="P:carbohydrate metabolic process"/>
    <property type="evidence" value="ECO:0007669"/>
    <property type="project" value="InterPro"/>
</dbReference>
<keyword evidence="2" id="KW-0732">Signal</keyword>
<name>A0A1T5K0A0_9BACT</name>
<feature type="chain" id="PRO_5012730401" evidence="2">
    <location>
        <begin position="25"/>
        <end position="385"/>
    </location>
</feature>
<protein>
    <submittedName>
        <fullName evidence="3">Rhamnogalacturonyl hydrolase YesR</fullName>
    </submittedName>
</protein>
<organism evidence="3 4">
    <name type="scientific">Ohtaekwangia koreensis</name>
    <dbReference type="NCBI Taxonomy" id="688867"/>
    <lineage>
        <taxon>Bacteria</taxon>
        <taxon>Pseudomonadati</taxon>
        <taxon>Bacteroidota</taxon>
        <taxon>Cytophagia</taxon>
        <taxon>Cytophagales</taxon>
        <taxon>Fulvivirgaceae</taxon>
        <taxon>Ohtaekwangia</taxon>
    </lineage>
</organism>
<evidence type="ECO:0000256" key="1">
    <source>
        <dbReference type="ARBA" id="ARBA00022801"/>
    </source>
</evidence>